<feature type="region of interest" description="Disordered" evidence="3">
    <location>
        <begin position="324"/>
        <end position="351"/>
    </location>
</feature>
<evidence type="ECO:0000313" key="5">
    <source>
        <dbReference type="EMBL" id="GCE95251.1"/>
    </source>
</evidence>
<evidence type="ECO:0000256" key="1">
    <source>
        <dbReference type="ARBA" id="ARBA00022723"/>
    </source>
</evidence>
<dbReference type="Gene3D" id="3.20.20.370">
    <property type="entry name" value="Glycoside hydrolase/deacetylase"/>
    <property type="match status" value="1"/>
</dbReference>
<dbReference type="GeneID" id="301684104"/>
<dbReference type="Proteomes" id="UP000326169">
    <property type="component" value="Unassembled WGS sequence"/>
</dbReference>
<feature type="domain" description="NodB homology" evidence="4">
    <location>
        <begin position="130"/>
        <end position="308"/>
    </location>
</feature>
<dbReference type="RefSeq" id="WP_006618964.1">
    <property type="nucleotide sequence ID" value="NZ_BIMW01000125.1"/>
</dbReference>
<sequence>MVQPYYRVYRRQQRVLTLAILAALSSFVMGVALPWTLHIDRQAKVTYQPPISQQVVAQRQTQREVETSNNPTEQPSPNVGIPSIKLAITQRLQSTQQALRELQDERFNFSVPQRFQGTTIKEVNLPPDRKVIALTFDDGPWPRTTEQVLDILRRNNIKATFFLIGAALNNNKEIAKKVADEGHALANHTWNHRYHKVSQAEAAKEINSTGDLIEEVTGTKTALFRPPGGVMTNGLVQYVHSQNHANIMWSVDSADWRSGRDAIARNVLTQAKSGGIVLMHDGGGNRAPTVAALPRIIAELKRQGYEFVTVPELLEMADEYMSDEDIASQEQRAREMSERDEMPMYESPLPY</sequence>
<dbReference type="PANTHER" id="PTHR10587">
    <property type="entry name" value="GLYCOSYL TRANSFERASE-RELATED"/>
    <property type="match status" value="1"/>
</dbReference>
<dbReference type="Pfam" id="PF01522">
    <property type="entry name" value="Polysacc_deac_1"/>
    <property type="match status" value="1"/>
</dbReference>
<evidence type="ECO:0000256" key="3">
    <source>
        <dbReference type="SAM" id="MobiDB-lite"/>
    </source>
</evidence>
<feature type="compositionally biased region" description="Polar residues" evidence="3">
    <location>
        <begin position="67"/>
        <end position="77"/>
    </location>
</feature>
<comment type="caution">
    <text evidence="5">The sequence shown here is derived from an EMBL/GenBank/DDBJ whole genome shotgun (WGS) entry which is preliminary data.</text>
</comment>
<dbReference type="InterPro" id="IPR011330">
    <property type="entry name" value="Glyco_hydro/deAcase_b/a-brl"/>
</dbReference>
<proteinExistence type="predicted"/>
<reference evidence="5 6" key="1">
    <citation type="journal article" date="2019" name="J Genomics">
        <title>The Draft Genome of a Hydrogen-producing Cyanobacterium, Arthrospira platensis NIES-46.</title>
        <authorList>
            <person name="Suzuki S."/>
            <person name="Yamaguchi H."/>
            <person name="Kawachi M."/>
        </authorList>
    </citation>
    <scope>NUCLEOTIDE SEQUENCE [LARGE SCALE GENOMIC DNA]</scope>
    <source>
        <strain evidence="5 6">NIES-46</strain>
    </source>
</reference>
<organism evidence="5 6">
    <name type="scientific">Limnospira platensis NIES-46</name>
    <dbReference type="NCBI Taxonomy" id="1236695"/>
    <lineage>
        <taxon>Bacteria</taxon>
        <taxon>Bacillati</taxon>
        <taxon>Cyanobacteriota</taxon>
        <taxon>Cyanophyceae</taxon>
        <taxon>Oscillatoriophycideae</taxon>
        <taxon>Oscillatoriales</taxon>
        <taxon>Sirenicapillariaceae</taxon>
        <taxon>Limnospira</taxon>
    </lineage>
</organism>
<dbReference type="InterPro" id="IPR002509">
    <property type="entry name" value="NODB_dom"/>
</dbReference>
<dbReference type="SUPFAM" id="SSF88713">
    <property type="entry name" value="Glycoside hydrolase/deacetylase"/>
    <property type="match status" value="1"/>
</dbReference>
<evidence type="ECO:0000313" key="6">
    <source>
        <dbReference type="Proteomes" id="UP000326169"/>
    </source>
</evidence>
<keyword evidence="6" id="KW-1185">Reference proteome</keyword>
<feature type="region of interest" description="Disordered" evidence="3">
    <location>
        <begin position="56"/>
        <end position="80"/>
    </location>
</feature>
<keyword evidence="1" id="KW-0479">Metal-binding</keyword>
<dbReference type="PANTHER" id="PTHR10587:SF133">
    <property type="entry name" value="CHITIN DEACETYLASE 1-RELATED"/>
    <property type="match status" value="1"/>
</dbReference>
<dbReference type="PROSITE" id="PS51677">
    <property type="entry name" value="NODB"/>
    <property type="match status" value="1"/>
</dbReference>
<name>A0A5M3TBA5_LIMPL</name>
<dbReference type="EMBL" id="BIMW01000125">
    <property type="protein sequence ID" value="GCE95251.1"/>
    <property type="molecule type" value="Genomic_DNA"/>
</dbReference>
<keyword evidence="2" id="KW-0378">Hydrolase</keyword>
<gene>
    <name evidence="5" type="ORF">NIES46_33140</name>
</gene>
<dbReference type="InterPro" id="IPR050248">
    <property type="entry name" value="Polysacc_deacetylase_ArnD"/>
</dbReference>
<accession>A0A5M3TBA5</accession>
<protein>
    <submittedName>
        <fullName evidence="5">Polysaccharide deacetylase</fullName>
    </submittedName>
</protein>
<evidence type="ECO:0000259" key="4">
    <source>
        <dbReference type="PROSITE" id="PS51677"/>
    </source>
</evidence>
<evidence type="ECO:0000256" key="2">
    <source>
        <dbReference type="ARBA" id="ARBA00022801"/>
    </source>
</evidence>
<feature type="compositionally biased region" description="Basic and acidic residues" evidence="3">
    <location>
        <begin position="331"/>
        <end position="342"/>
    </location>
</feature>
<dbReference type="CDD" id="cd10917">
    <property type="entry name" value="CE4_NodB_like_6s_7s"/>
    <property type="match status" value="1"/>
</dbReference>